<feature type="coiled-coil region" evidence="7">
    <location>
        <begin position="538"/>
        <end position="613"/>
    </location>
</feature>
<dbReference type="Pfam" id="PF03176">
    <property type="entry name" value="MMPL"/>
    <property type="match status" value="2"/>
</dbReference>
<dbReference type="InterPro" id="IPR050545">
    <property type="entry name" value="Mycobact_MmpL"/>
</dbReference>
<keyword evidence="3" id="KW-1003">Cell membrane</keyword>
<feature type="transmembrane region" description="Helical" evidence="8">
    <location>
        <begin position="860"/>
        <end position="883"/>
    </location>
</feature>
<dbReference type="AlphaFoldDB" id="S0KUW0"/>
<keyword evidence="4 8" id="KW-0812">Transmembrane</keyword>
<dbReference type="GO" id="GO:0005886">
    <property type="term" value="C:plasma membrane"/>
    <property type="evidence" value="ECO:0007669"/>
    <property type="project" value="UniProtKB-SubCell"/>
</dbReference>
<feature type="transmembrane region" description="Helical" evidence="8">
    <location>
        <begin position="234"/>
        <end position="253"/>
    </location>
</feature>
<evidence type="ECO:0000256" key="1">
    <source>
        <dbReference type="ARBA" id="ARBA00004651"/>
    </source>
</evidence>
<evidence type="ECO:0000256" key="8">
    <source>
        <dbReference type="SAM" id="Phobius"/>
    </source>
</evidence>
<dbReference type="PATRIC" id="fig|1140003.3.peg.559"/>
<evidence type="ECO:0000256" key="7">
    <source>
        <dbReference type="SAM" id="Coils"/>
    </source>
</evidence>
<feature type="transmembrane region" description="Helical" evidence="8">
    <location>
        <begin position="309"/>
        <end position="333"/>
    </location>
</feature>
<reference evidence="10 11" key="1">
    <citation type="submission" date="2013-03" db="EMBL/GenBank/DDBJ databases">
        <title>The Genome Sequence of Enterococcus sulfureus ATCC_49903 (PacBio/Illumina hybrid assembly).</title>
        <authorList>
            <consortium name="The Broad Institute Genomics Platform"/>
            <consortium name="The Broad Institute Genome Sequencing Center for Infectious Disease"/>
            <person name="Earl A."/>
            <person name="Russ C."/>
            <person name="Gilmore M."/>
            <person name="Surin D."/>
            <person name="Walker B."/>
            <person name="Young S."/>
            <person name="Zeng Q."/>
            <person name="Gargeya S."/>
            <person name="Fitzgerald M."/>
            <person name="Haas B."/>
            <person name="Abouelleil A."/>
            <person name="Allen A.W."/>
            <person name="Alvarado L."/>
            <person name="Arachchi H.M."/>
            <person name="Berlin A.M."/>
            <person name="Chapman S.B."/>
            <person name="Gainer-Dewar J."/>
            <person name="Goldberg J."/>
            <person name="Griggs A."/>
            <person name="Gujja S."/>
            <person name="Hansen M."/>
            <person name="Howarth C."/>
            <person name="Imamovic A."/>
            <person name="Ireland A."/>
            <person name="Larimer J."/>
            <person name="McCowan C."/>
            <person name="Murphy C."/>
            <person name="Pearson M."/>
            <person name="Poon T.W."/>
            <person name="Priest M."/>
            <person name="Roberts A."/>
            <person name="Saif S."/>
            <person name="Shea T."/>
            <person name="Sisk P."/>
            <person name="Sykes S."/>
            <person name="Wortman J."/>
            <person name="Nusbaum C."/>
            <person name="Birren B."/>
        </authorList>
    </citation>
    <scope>NUCLEOTIDE SEQUENCE [LARGE SCALE GENOMIC DNA]</scope>
    <source>
        <strain evidence="10 11">ATCC 49903</strain>
    </source>
</reference>
<feature type="transmembrane region" description="Helical" evidence="8">
    <location>
        <begin position="281"/>
        <end position="303"/>
    </location>
</feature>
<dbReference type="Proteomes" id="UP000015961">
    <property type="component" value="Unassembled WGS sequence"/>
</dbReference>
<organism evidence="10 11">
    <name type="scientific">Enterococcus sulfureus ATCC 49903</name>
    <dbReference type="NCBI Taxonomy" id="1140003"/>
    <lineage>
        <taxon>Bacteria</taxon>
        <taxon>Bacillati</taxon>
        <taxon>Bacillota</taxon>
        <taxon>Bacilli</taxon>
        <taxon>Lactobacillales</taxon>
        <taxon>Enterococcaceae</taxon>
        <taxon>Enterococcus</taxon>
    </lineage>
</organism>
<dbReference type="PANTHER" id="PTHR33406">
    <property type="entry name" value="MEMBRANE PROTEIN MJ1562-RELATED"/>
    <property type="match status" value="1"/>
</dbReference>
<accession>S0KUW0</accession>
<feature type="transmembrane region" description="Helical" evidence="8">
    <location>
        <begin position="785"/>
        <end position="805"/>
    </location>
</feature>
<evidence type="ECO:0000313" key="10">
    <source>
        <dbReference type="EMBL" id="EOT87501.1"/>
    </source>
</evidence>
<feature type="transmembrane region" description="Helical" evidence="8">
    <location>
        <begin position="889"/>
        <end position="916"/>
    </location>
</feature>
<name>S0KUW0_9ENTE</name>
<feature type="transmembrane region" description="Helical" evidence="8">
    <location>
        <begin position="817"/>
        <end position="839"/>
    </location>
</feature>
<comment type="similarity">
    <text evidence="2">Belongs to the resistance-nodulation-cell division (RND) (TC 2.A.6) family. MmpL subfamily.</text>
</comment>
<evidence type="ECO:0000256" key="3">
    <source>
        <dbReference type="ARBA" id="ARBA00022475"/>
    </source>
</evidence>
<dbReference type="eggNOG" id="COG2409">
    <property type="taxonomic scope" value="Bacteria"/>
</dbReference>
<keyword evidence="5 8" id="KW-1133">Transmembrane helix</keyword>
<keyword evidence="11" id="KW-1185">Reference proteome</keyword>
<feature type="domain" description="Membrane transport protein MMPL" evidence="9">
    <location>
        <begin position="49"/>
        <end position="363"/>
    </location>
</feature>
<feature type="transmembrane region" description="Helical" evidence="8">
    <location>
        <begin position="178"/>
        <end position="194"/>
    </location>
</feature>
<dbReference type="OrthoDB" id="9782006at2"/>
<proteinExistence type="inferred from homology"/>
<dbReference type="RefSeq" id="WP_016185055.1">
    <property type="nucleotide sequence ID" value="NZ_ASWO01000001.1"/>
</dbReference>
<comment type="caution">
    <text evidence="10">The sequence shown here is derived from an EMBL/GenBank/DDBJ whole genome shotgun (WGS) entry which is preliminary data.</text>
</comment>
<comment type="subcellular location">
    <subcellularLocation>
        <location evidence="1">Cell membrane</location>
        <topology evidence="1">Multi-pass membrane protein</topology>
    </subcellularLocation>
</comment>
<dbReference type="InterPro" id="IPR004869">
    <property type="entry name" value="MMPL_dom"/>
</dbReference>
<dbReference type="EMBL" id="ASWO01000001">
    <property type="protein sequence ID" value="EOT87501.1"/>
    <property type="molecule type" value="Genomic_DNA"/>
</dbReference>
<keyword evidence="6 8" id="KW-0472">Membrane</keyword>
<dbReference type="Gene3D" id="1.20.1640.10">
    <property type="entry name" value="Multidrug efflux transporter AcrB transmembrane domain"/>
    <property type="match status" value="2"/>
</dbReference>
<evidence type="ECO:0000256" key="6">
    <source>
        <dbReference type="ARBA" id="ARBA00023136"/>
    </source>
</evidence>
<dbReference type="PANTHER" id="PTHR33406:SF6">
    <property type="entry name" value="MEMBRANE PROTEIN YDGH-RELATED"/>
    <property type="match status" value="1"/>
</dbReference>
<dbReference type="SUPFAM" id="SSF82866">
    <property type="entry name" value="Multidrug efflux transporter AcrB transmembrane domain"/>
    <property type="match status" value="2"/>
</dbReference>
<feature type="domain" description="Membrane transport protein MMPL" evidence="9">
    <location>
        <begin position="593"/>
        <end position="906"/>
    </location>
</feature>
<evidence type="ECO:0000259" key="9">
    <source>
        <dbReference type="Pfam" id="PF03176"/>
    </source>
</evidence>
<evidence type="ECO:0000256" key="2">
    <source>
        <dbReference type="ARBA" id="ARBA00010157"/>
    </source>
</evidence>
<evidence type="ECO:0000256" key="4">
    <source>
        <dbReference type="ARBA" id="ARBA00022692"/>
    </source>
</evidence>
<protein>
    <recommendedName>
        <fullName evidence="9">Membrane transport protein MMPL domain-containing protein</fullName>
    </recommendedName>
</protein>
<evidence type="ECO:0000256" key="5">
    <source>
        <dbReference type="ARBA" id="ARBA00022989"/>
    </source>
</evidence>
<dbReference type="STRING" id="1140003.OMY_00564"/>
<gene>
    <name evidence="10" type="ORF">I573_00557</name>
</gene>
<keyword evidence="7" id="KW-0175">Coiled coil</keyword>
<feature type="transmembrane region" description="Helical" evidence="8">
    <location>
        <begin position="354"/>
        <end position="378"/>
    </location>
</feature>
<evidence type="ECO:0000313" key="11">
    <source>
        <dbReference type="Proteomes" id="UP000015961"/>
    </source>
</evidence>
<feature type="transmembrane region" description="Helical" evidence="8">
    <location>
        <begin position="201"/>
        <end position="222"/>
    </location>
</feature>
<feature type="transmembrane region" description="Helical" evidence="8">
    <location>
        <begin position="759"/>
        <end position="778"/>
    </location>
</feature>
<sequence>MLKKIGGNYRWSLILWLVLFGVALFTMPNTSKLVQEQGQVTLPSSMQSEVAKTLGEKFGNSTTDETIILVMHHQNLLSDTTQKIVKQKLQQLENKKEDYHIQAIRSVETNPDSSTQLISKNKQTELVLITLNNKETLDEDAKAIRQAMNDKAFDTYVTGSQLLTNEFSHTTETGIKKTEWIATIFILVVLILLFRSPIVPLLSLSTVALSFIIALNIVMNLAKYINFPISDFTQVFLVVVLFGIGTDYNILLYDKFKEELAKPQTHQAAAKKAQRFAGKTIVYSGVSVLIGFAVLSFAKFSFYQSAVGVAIGIAVLIPVLLTLNMFFMLTLGQKMFWPIRTLSAEKENKIWQKLSYFATLRPILILAILGIFGGVLYANTQQTLNYDTSDEIADSNPIKKGYVLIQEEFSKGMSAPTTLYLQIDNSLVTQENLATLDGVTELIKKNTGVKQVLSVTQPLGEKINALYLSQQLSDTTTGLEQSIEGMNKIKSGLNQIIEQLDSSTTDLSGVNQLATGSQTLAQSSSTFSENLAQYAASVNQVDENQAQLAQKMSQLNATIDQMAIQNPDTAVFQESLSQLTQQMTLLSNSLSSLNQAGAQLTAASNELTQATNQTAAGVEQVDAQLQQTATQTATLKESLQSMVSGSDEIISGLTKIQSYTKEVGESYVGNTFFIPKDQLDSKELTQSYDNFLSKNREVAQWTIILKDDPNSSKAVQTLDEIQNDVSVYLKQASLDNTTIALGGQTSQTADLKELSQTDFTRVAVIMLTGILIMLILVTKSIMQPVMIILTLILAYMGSLEVTVWISKLFFGASTLTWNTPFFSFIMLVSLGVDYSIFFIMRYQEERLERNPIPVNAIKKAAAAIGTVVLSAIIILSGTFAALIPSGIMTLIQVSITVIVGLLILFISLPLILSAYIKLTYKEE</sequence>